<dbReference type="Proteomes" id="UP000016491">
    <property type="component" value="Unassembled WGS sequence"/>
</dbReference>
<evidence type="ECO:0000313" key="3">
    <source>
        <dbReference type="Proteomes" id="UP000016491"/>
    </source>
</evidence>
<dbReference type="Gene3D" id="2.30.30.40">
    <property type="entry name" value="SH3 Domains"/>
    <property type="match status" value="1"/>
</dbReference>
<organism evidence="2 3">
    <name type="scientific">[Clostridium] symbiosum ATCC 14940</name>
    <dbReference type="NCBI Taxonomy" id="411472"/>
    <lineage>
        <taxon>Bacteria</taxon>
        <taxon>Bacillati</taxon>
        <taxon>Bacillota</taxon>
        <taxon>Clostridia</taxon>
        <taxon>Lachnospirales</taxon>
        <taxon>Lachnospiraceae</taxon>
        <taxon>Otoolea</taxon>
    </lineage>
</organism>
<dbReference type="SUPFAM" id="SSF50341">
    <property type="entry name" value="CheW-like"/>
    <property type="match status" value="1"/>
</dbReference>
<comment type="caution">
    <text evidence="2">The sequence shown here is derived from an EMBL/GenBank/DDBJ whole genome shotgun (WGS) entry which is preliminary data.</text>
</comment>
<evidence type="ECO:0000313" key="2">
    <source>
        <dbReference type="EMBL" id="ERI77240.1"/>
    </source>
</evidence>
<accession>A0ABC9TYA3</accession>
<dbReference type="PANTHER" id="PTHR22617:SF23">
    <property type="entry name" value="CHEMOTAXIS PROTEIN CHEW"/>
    <property type="match status" value="1"/>
</dbReference>
<dbReference type="InterPro" id="IPR039315">
    <property type="entry name" value="CheW"/>
</dbReference>
<proteinExistence type="predicted"/>
<feature type="domain" description="CheW-like" evidence="1">
    <location>
        <begin position="35"/>
        <end position="168"/>
    </location>
</feature>
<gene>
    <name evidence="2" type="ORF">CLOSYM_02137</name>
</gene>
<dbReference type="PROSITE" id="PS50851">
    <property type="entry name" value="CHEW"/>
    <property type="match status" value="1"/>
</dbReference>
<sequence>MDRYAAGSPAGGKTIRFLRIKAEGTGMNSFENAVNATYLIVRCGKQRYGIPLKNVVHVIPVQKIRKAPELPAYVLGKTIHEGASVPVIDLRLRMNVEAAPFDDDTCIVILHVQGENAGLLVDSSEDIRELTKKDKGPEEVSGSGLILCNYLKEGMEIAVLDVKKAIEM</sequence>
<dbReference type="AlphaFoldDB" id="A0ABC9TYA3"/>
<dbReference type="Gene3D" id="2.40.50.180">
    <property type="entry name" value="CheA-289, Domain 4"/>
    <property type="match status" value="1"/>
</dbReference>
<dbReference type="PANTHER" id="PTHR22617">
    <property type="entry name" value="CHEMOTAXIS SENSOR HISTIDINE KINASE-RELATED"/>
    <property type="match status" value="1"/>
</dbReference>
<protein>
    <submittedName>
        <fullName evidence="2">CheW-like protein</fullName>
    </submittedName>
</protein>
<reference evidence="2 3" key="1">
    <citation type="submission" date="2013-07" db="EMBL/GenBank/DDBJ databases">
        <authorList>
            <person name="Weinstock G."/>
            <person name="Sodergren E."/>
            <person name="Wylie T."/>
            <person name="Fulton L."/>
            <person name="Fulton R."/>
            <person name="Fronick C."/>
            <person name="O'Laughlin M."/>
            <person name="Godfrey J."/>
            <person name="Miner T."/>
            <person name="Herter B."/>
            <person name="Appelbaum E."/>
            <person name="Cordes M."/>
            <person name="Lek S."/>
            <person name="Wollam A."/>
            <person name="Pepin K.H."/>
            <person name="Palsikar V.B."/>
            <person name="Mitreva M."/>
            <person name="Wilson R.K."/>
        </authorList>
    </citation>
    <scope>NUCLEOTIDE SEQUENCE [LARGE SCALE GENOMIC DNA]</scope>
    <source>
        <strain evidence="2 3">ATCC 14940</strain>
    </source>
</reference>
<name>A0ABC9TYA3_CLOSY</name>
<dbReference type="Pfam" id="PF01584">
    <property type="entry name" value="CheW"/>
    <property type="match status" value="1"/>
</dbReference>
<dbReference type="SMART" id="SM00260">
    <property type="entry name" value="CheW"/>
    <property type="match status" value="1"/>
</dbReference>
<dbReference type="EMBL" id="AWSU01000162">
    <property type="protein sequence ID" value="ERI77240.1"/>
    <property type="molecule type" value="Genomic_DNA"/>
</dbReference>
<dbReference type="InterPro" id="IPR002545">
    <property type="entry name" value="CheW-lke_dom"/>
</dbReference>
<evidence type="ECO:0000259" key="1">
    <source>
        <dbReference type="PROSITE" id="PS50851"/>
    </source>
</evidence>
<dbReference type="InterPro" id="IPR036061">
    <property type="entry name" value="CheW-like_dom_sf"/>
</dbReference>